<keyword evidence="1" id="KW-0472">Membrane</keyword>
<sequence>MYDTINKLNALFFQYSYNILLILDFKYFIRSSKREKVCMFFMKKIEACQRLGRTESATFGYCIKFTKSQCFLDGKNLKYFLFL</sequence>
<gene>
    <name evidence="2" type="ORF">CN899_10985</name>
</gene>
<keyword evidence="1" id="KW-0812">Transmembrane</keyword>
<dbReference type="Proteomes" id="UP000222944">
    <property type="component" value="Unassembled WGS sequence"/>
</dbReference>
<organism evidence="2 3">
    <name type="scientific">Bacillus thuringiensis</name>
    <dbReference type="NCBI Taxonomy" id="1428"/>
    <lineage>
        <taxon>Bacteria</taxon>
        <taxon>Bacillati</taxon>
        <taxon>Bacillota</taxon>
        <taxon>Bacilli</taxon>
        <taxon>Bacillales</taxon>
        <taxon>Bacillaceae</taxon>
        <taxon>Bacillus</taxon>
        <taxon>Bacillus cereus group</taxon>
    </lineage>
</organism>
<comment type="caution">
    <text evidence="2">The sequence shown here is derived from an EMBL/GenBank/DDBJ whole genome shotgun (WGS) entry which is preliminary data.</text>
</comment>
<evidence type="ECO:0000313" key="2">
    <source>
        <dbReference type="EMBL" id="PGH84614.1"/>
    </source>
</evidence>
<dbReference type="EMBL" id="NUFN01000015">
    <property type="protein sequence ID" value="PGH84614.1"/>
    <property type="molecule type" value="Genomic_DNA"/>
</dbReference>
<keyword evidence="1" id="KW-1133">Transmembrane helix</keyword>
<protein>
    <submittedName>
        <fullName evidence="2">Uncharacterized protein</fullName>
    </submittedName>
</protein>
<reference evidence="2 3" key="1">
    <citation type="submission" date="2017-09" db="EMBL/GenBank/DDBJ databases">
        <title>Large-scale bioinformatics analysis of Bacillus genomes uncovers conserved roles of natural products in bacterial physiology.</title>
        <authorList>
            <consortium name="Agbiome Team Llc"/>
            <person name="Bleich R.M."/>
            <person name="Grubbs K.J."/>
            <person name="Santa Maria K.C."/>
            <person name="Allen S.E."/>
            <person name="Farag S."/>
            <person name="Shank E.A."/>
            <person name="Bowers A."/>
        </authorList>
    </citation>
    <scope>NUCLEOTIDE SEQUENCE [LARGE SCALE GENOMIC DNA]</scope>
    <source>
        <strain evidence="2 3">AFS058004</strain>
    </source>
</reference>
<evidence type="ECO:0000313" key="3">
    <source>
        <dbReference type="Proteomes" id="UP000222944"/>
    </source>
</evidence>
<dbReference type="AlphaFoldDB" id="A0A9X7C0M9"/>
<accession>A0A9X7C0M9</accession>
<proteinExistence type="predicted"/>
<name>A0A9X7C0M9_BACTU</name>
<feature type="transmembrane region" description="Helical" evidence="1">
    <location>
        <begin position="12"/>
        <end position="29"/>
    </location>
</feature>
<evidence type="ECO:0000256" key="1">
    <source>
        <dbReference type="SAM" id="Phobius"/>
    </source>
</evidence>